<dbReference type="AlphaFoldDB" id="A0A166M9F5"/>
<dbReference type="OrthoDB" id="3041043at2759"/>
<dbReference type="InParanoid" id="A0A166M9F5"/>
<proteinExistence type="predicted"/>
<dbReference type="Proteomes" id="UP000077266">
    <property type="component" value="Unassembled WGS sequence"/>
</dbReference>
<name>A0A166M9F5_EXIGL</name>
<evidence type="ECO:0000313" key="2">
    <source>
        <dbReference type="Proteomes" id="UP000077266"/>
    </source>
</evidence>
<keyword evidence="2" id="KW-1185">Reference proteome</keyword>
<protein>
    <submittedName>
        <fullName evidence="1">Uncharacterized protein</fullName>
    </submittedName>
</protein>
<evidence type="ECO:0000313" key="1">
    <source>
        <dbReference type="EMBL" id="KZV77783.1"/>
    </source>
</evidence>
<gene>
    <name evidence="1" type="ORF">EXIGLDRAFT_784838</name>
</gene>
<dbReference type="EMBL" id="KV427602">
    <property type="protein sequence ID" value="KZV77783.1"/>
    <property type="molecule type" value="Genomic_DNA"/>
</dbReference>
<sequence length="95" mass="10766">MPLPRTELDKDELHERTPYGLPGVRAVLNFKKVTERDLGLLPVTSSPDAPRYHFVETHTAEIQLIVADVTPYEAILKFHTTVVIRAPTNSINYQL</sequence>
<organism evidence="1 2">
    <name type="scientific">Exidia glandulosa HHB12029</name>
    <dbReference type="NCBI Taxonomy" id="1314781"/>
    <lineage>
        <taxon>Eukaryota</taxon>
        <taxon>Fungi</taxon>
        <taxon>Dikarya</taxon>
        <taxon>Basidiomycota</taxon>
        <taxon>Agaricomycotina</taxon>
        <taxon>Agaricomycetes</taxon>
        <taxon>Auriculariales</taxon>
        <taxon>Exidiaceae</taxon>
        <taxon>Exidia</taxon>
    </lineage>
</organism>
<accession>A0A166M9F5</accession>
<reference evidence="1 2" key="1">
    <citation type="journal article" date="2016" name="Mol. Biol. Evol.">
        <title>Comparative Genomics of Early-Diverging Mushroom-Forming Fungi Provides Insights into the Origins of Lignocellulose Decay Capabilities.</title>
        <authorList>
            <person name="Nagy L.G."/>
            <person name="Riley R."/>
            <person name="Tritt A."/>
            <person name="Adam C."/>
            <person name="Daum C."/>
            <person name="Floudas D."/>
            <person name="Sun H."/>
            <person name="Yadav J.S."/>
            <person name="Pangilinan J."/>
            <person name="Larsson K.H."/>
            <person name="Matsuura K."/>
            <person name="Barry K."/>
            <person name="Labutti K."/>
            <person name="Kuo R."/>
            <person name="Ohm R.A."/>
            <person name="Bhattacharya S.S."/>
            <person name="Shirouzu T."/>
            <person name="Yoshinaga Y."/>
            <person name="Martin F.M."/>
            <person name="Grigoriev I.V."/>
            <person name="Hibbett D.S."/>
        </authorList>
    </citation>
    <scope>NUCLEOTIDE SEQUENCE [LARGE SCALE GENOMIC DNA]</scope>
    <source>
        <strain evidence="1 2">HHB12029</strain>
    </source>
</reference>